<dbReference type="EMBL" id="SJPJ01000001">
    <property type="protein sequence ID" value="TWT78955.1"/>
    <property type="molecule type" value="Genomic_DNA"/>
</dbReference>
<name>A0A5C5YVF1_9BACT</name>
<reference evidence="2 3" key="1">
    <citation type="submission" date="2019-02" db="EMBL/GenBank/DDBJ databases">
        <title>Deep-cultivation of Planctomycetes and their phenomic and genomic characterization uncovers novel biology.</title>
        <authorList>
            <person name="Wiegand S."/>
            <person name="Jogler M."/>
            <person name="Boedeker C."/>
            <person name="Pinto D."/>
            <person name="Vollmers J."/>
            <person name="Rivas-Marin E."/>
            <person name="Kohn T."/>
            <person name="Peeters S.H."/>
            <person name="Heuer A."/>
            <person name="Rast P."/>
            <person name="Oberbeckmann S."/>
            <person name="Bunk B."/>
            <person name="Jeske O."/>
            <person name="Meyerdierks A."/>
            <person name="Storesund J.E."/>
            <person name="Kallscheuer N."/>
            <person name="Luecker S."/>
            <person name="Lage O.M."/>
            <person name="Pohl T."/>
            <person name="Merkel B.J."/>
            <person name="Hornburger P."/>
            <person name="Mueller R.-W."/>
            <person name="Bruemmer F."/>
            <person name="Labrenz M."/>
            <person name="Spormann A.M."/>
            <person name="Op Den Camp H."/>
            <person name="Overmann J."/>
            <person name="Amann R."/>
            <person name="Jetten M.S.M."/>
            <person name="Mascher T."/>
            <person name="Medema M.H."/>
            <person name="Devos D.P."/>
            <person name="Kaster A.-K."/>
            <person name="Ovreas L."/>
            <person name="Rohde M."/>
            <person name="Galperin M.Y."/>
            <person name="Jogler C."/>
        </authorList>
    </citation>
    <scope>NUCLEOTIDE SEQUENCE [LARGE SCALE GENOMIC DNA]</scope>
    <source>
        <strain evidence="2 3">CA13</strain>
    </source>
</reference>
<evidence type="ECO:0000313" key="2">
    <source>
        <dbReference type="EMBL" id="TWT78955.1"/>
    </source>
</evidence>
<keyword evidence="3" id="KW-1185">Reference proteome</keyword>
<proteinExistence type="predicted"/>
<protein>
    <submittedName>
        <fullName evidence="2">Uncharacterized protein</fullName>
    </submittedName>
</protein>
<organism evidence="2 3">
    <name type="scientific">Novipirellula herctigrandis</name>
    <dbReference type="NCBI Taxonomy" id="2527986"/>
    <lineage>
        <taxon>Bacteria</taxon>
        <taxon>Pseudomonadati</taxon>
        <taxon>Planctomycetota</taxon>
        <taxon>Planctomycetia</taxon>
        <taxon>Pirellulales</taxon>
        <taxon>Pirellulaceae</taxon>
        <taxon>Novipirellula</taxon>
    </lineage>
</organism>
<evidence type="ECO:0000313" key="3">
    <source>
        <dbReference type="Proteomes" id="UP000315010"/>
    </source>
</evidence>
<keyword evidence="1" id="KW-0732">Signal</keyword>
<gene>
    <name evidence="2" type="ORF">CA13_03520</name>
</gene>
<dbReference type="Proteomes" id="UP000315010">
    <property type="component" value="Unassembled WGS sequence"/>
</dbReference>
<accession>A0A5C5YVF1</accession>
<feature type="signal peptide" evidence="1">
    <location>
        <begin position="1"/>
        <end position="23"/>
    </location>
</feature>
<feature type="chain" id="PRO_5023125868" evidence="1">
    <location>
        <begin position="24"/>
        <end position="102"/>
    </location>
</feature>
<comment type="caution">
    <text evidence="2">The sequence shown here is derived from an EMBL/GenBank/DDBJ whole genome shotgun (WGS) entry which is preliminary data.</text>
</comment>
<dbReference type="RefSeq" id="WP_146394132.1">
    <property type="nucleotide sequence ID" value="NZ_SJPJ01000001.1"/>
</dbReference>
<evidence type="ECO:0000256" key="1">
    <source>
        <dbReference type="SAM" id="SignalP"/>
    </source>
</evidence>
<dbReference type="AlphaFoldDB" id="A0A5C5YVF1"/>
<sequence precursor="true">MVKIVLFAVIAIAASLSFSADHADAFGGRGYARRQARRAYYAPAPVVVQRVYVAPVMSYYHAPVYYPAPVSVNVGTHGSYYRSSYRGYGYPSYGGVSVQIGW</sequence>